<protein>
    <submittedName>
        <fullName evidence="2">Uncharacterized protein</fullName>
    </submittedName>
</protein>
<comment type="caution">
    <text evidence="2">The sequence shown here is derived from an EMBL/GenBank/DDBJ whole genome shotgun (WGS) entry which is preliminary data.</text>
</comment>
<feature type="region of interest" description="Disordered" evidence="1">
    <location>
        <begin position="18"/>
        <end position="39"/>
    </location>
</feature>
<evidence type="ECO:0000313" key="3">
    <source>
        <dbReference type="Proteomes" id="UP000554482"/>
    </source>
</evidence>
<keyword evidence="3" id="KW-1185">Reference proteome</keyword>
<gene>
    <name evidence="2" type="ORF">FRX31_002399</name>
</gene>
<organism evidence="2 3">
    <name type="scientific">Thalictrum thalictroides</name>
    <name type="common">Rue-anemone</name>
    <name type="synonym">Anemone thalictroides</name>
    <dbReference type="NCBI Taxonomy" id="46969"/>
    <lineage>
        <taxon>Eukaryota</taxon>
        <taxon>Viridiplantae</taxon>
        <taxon>Streptophyta</taxon>
        <taxon>Embryophyta</taxon>
        <taxon>Tracheophyta</taxon>
        <taxon>Spermatophyta</taxon>
        <taxon>Magnoliopsida</taxon>
        <taxon>Ranunculales</taxon>
        <taxon>Ranunculaceae</taxon>
        <taxon>Thalictroideae</taxon>
        <taxon>Thalictrum</taxon>
    </lineage>
</organism>
<sequence length="54" mass="5672">MDEEDMMEVARFEAEEAARVAGAGEPSVDTENDGGLPTLAGKFGLVQSITNSVE</sequence>
<proteinExistence type="predicted"/>
<dbReference type="Proteomes" id="UP000554482">
    <property type="component" value="Unassembled WGS sequence"/>
</dbReference>
<reference evidence="2 3" key="1">
    <citation type="submission" date="2020-06" db="EMBL/GenBank/DDBJ databases">
        <title>Transcriptomic and genomic resources for Thalictrum thalictroides and T. hernandezii: Facilitating candidate gene discovery in an emerging model plant lineage.</title>
        <authorList>
            <person name="Arias T."/>
            <person name="Riano-Pachon D.M."/>
            <person name="Di Stilio V.S."/>
        </authorList>
    </citation>
    <scope>NUCLEOTIDE SEQUENCE [LARGE SCALE GENOMIC DNA]</scope>
    <source>
        <strain evidence="3">cv. WT478/WT964</strain>
        <tissue evidence="2">Leaves</tissue>
    </source>
</reference>
<dbReference type="AlphaFoldDB" id="A0A7J6XE43"/>
<evidence type="ECO:0000256" key="1">
    <source>
        <dbReference type="SAM" id="MobiDB-lite"/>
    </source>
</evidence>
<dbReference type="EMBL" id="JABWDY010000600">
    <property type="protein sequence ID" value="KAF5208014.1"/>
    <property type="molecule type" value="Genomic_DNA"/>
</dbReference>
<name>A0A7J6XE43_THATH</name>
<evidence type="ECO:0000313" key="2">
    <source>
        <dbReference type="EMBL" id="KAF5208014.1"/>
    </source>
</evidence>
<accession>A0A7J6XE43</accession>
<feature type="non-terminal residue" evidence="2">
    <location>
        <position position="54"/>
    </location>
</feature>